<dbReference type="InterPro" id="IPR057326">
    <property type="entry name" value="KR_dom"/>
</dbReference>
<reference evidence="4 5" key="1">
    <citation type="submission" date="2023-02" db="EMBL/GenBank/DDBJ databases">
        <title>Dictyobacter halimunensis sp. nov., a new member of the class Ktedonobacteria from forest soil in a geothermal area.</title>
        <authorList>
            <person name="Rachmania M.K."/>
            <person name="Ningsih F."/>
            <person name="Sakai Y."/>
            <person name="Yabe S."/>
            <person name="Yokota A."/>
            <person name="Sjamsuridzal W."/>
        </authorList>
    </citation>
    <scope>NUCLEOTIDE SEQUENCE [LARGE SCALE GENOMIC DNA]</scope>
    <source>
        <strain evidence="4 5">S3.2.2.5</strain>
    </source>
</reference>
<gene>
    <name evidence="4" type="ORF">KDH_26360</name>
</gene>
<evidence type="ECO:0000313" key="5">
    <source>
        <dbReference type="Proteomes" id="UP001344906"/>
    </source>
</evidence>
<dbReference type="Proteomes" id="UP001344906">
    <property type="component" value="Unassembled WGS sequence"/>
</dbReference>
<sequence>MDVTFKDQVVLVTGGASGIGRGIAEAFGHYGASVALTYFTSDTDAAEVTATIEQGGGKALALHADLTQEAEVERVVAATIERFGKIDVLIANSGGILQRAKVKDCSLELWNQAIAVNLTSTFLCCRAVLPHMERAKQGVIITISSLAAHDGGGAGAAHYAATKGGILTFTRSLAKEVGPQGIRVNGIAPGLIATRFHDRFSTPEGRQAAVNRTPLGREGLPEDVAGAALFLASPWSTFIAGETIEVNGGQGVF</sequence>
<dbReference type="NCBIfam" id="NF005559">
    <property type="entry name" value="PRK07231.1"/>
    <property type="match status" value="1"/>
</dbReference>
<dbReference type="Pfam" id="PF13561">
    <property type="entry name" value="adh_short_C2"/>
    <property type="match status" value="1"/>
</dbReference>
<dbReference type="PANTHER" id="PTHR43639:SF9">
    <property type="entry name" value="BLL5898 PROTEIN"/>
    <property type="match status" value="1"/>
</dbReference>
<comment type="caution">
    <text evidence="4">The sequence shown here is derived from an EMBL/GenBank/DDBJ whole genome shotgun (WGS) entry which is preliminary data.</text>
</comment>
<keyword evidence="5" id="KW-1185">Reference proteome</keyword>
<evidence type="ECO:0000259" key="3">
    <source>
        <dbReference type="SMART" id="SM00822"/>
    </source>
</evidence>
<dbReference type="CDD" id="cd05233">
    <property type="entry name" value="SDR_c"/>
    <property type="match status" value="1"/>
</dbReference>
<dbReference type="InterPro" id="IPR036291">
    <property type="entry name" value="NAD(P)-bd_dom_sf"/>
</dbReference>
<proteinExistence type="inferred from homology"/>
<evidence type="ECO:0000313" key="4">
    <source>
        <dbReference type="EMBL" id="GLV55792.1"/>
    </source>
</evidence>
<feature type="domain" description="Ketoreductase" evidence="3">
    <location>
        <begin position="8"/>
        <end position="190"/>
    </location>
</feature>
<dbReference type="EMBL" id="BSRI01000001">
    <property type="protein sequence ID" value="GLV55792.1"/>
    <property type="molecule type" value="Genomic_DNA"/>
</dbReference>
<accession>A0ABQ6FTP2</accession>
<organism evidence="4 5">
    <name type="scientific">Dictyobacter halimunensis</name>
    <dbReference type="NCBI Taxonomy" id="3026934"/>
    <lineage>
        <taxon>Bacteria</taxon>
        <taxon>Bacillati</taxon>
        <taxon>Chloroflexota</taxon>
        <taxon>Ktedonobacteria</taxon>
        <taxon>Ktedonobacterales</taxon>
        <taxon>Dictyobacteraceae</taxon>
        <taxon>Dictyobacter</taxon>
    </lineage>
</organism>
<dbReference type="NCBIfam" id="NF009466">
    <property type="entry name" value="PRK12826.1-2"/>
    <property type="match status" value="1"/>
</dbReference>
<dbReference type="PROSITE" id="PS00061">
    <property type="entry name" value="ADH_SHORT"/>
    <property type="match status" value="1"/>
</dbReference>
<evidence type="ECO:0000256" key="1">
    <source>
        <dbReference type="ARBA" id="ARBA00006484"/>
    </source>
</evidence>
<protein>
    <submittedName>
        <fullName evidence="4">Oxidoreductase</fullName>
    </submittedName>
</protein>
<keyword evidence="2" id="KW-0560">Oxidoreductase</keyword>
<name>A0ABQ6FTP2_9CHLR</name>
<evidence type="ECO:0000256" key="2">
    <source>
        <dbReference type="ARBA" id="ARBA00023002"/>
    </source>
</evidence>
<dbReference type="SUPFAM" id="SSF51735">
    <property type="entry name" value="NAD(P)-binding Rossmann-fold domains"/>
    <property type="match status" value="1"/>
</dbReference>
<dbReference type="SMART" id="SM00822">
    <property type="entry name" value="PKS_KR"/>
    <property type="match status" value="1"/>
</dbReference>
<dbReference type="PRINTS" id="PR00081">
    <property type="entry name" value="GDHRDH"/>
</dbReference>
<dbReference type="RefSeq" id="WP_338250464.1">
    <property type="nucleotide sequence ID" value="NZ_BSRI01000001.1"/>
</dbReference>
<dbReference type="Gene3D" id="3.40.50.720">
    <property type="entry name" value="NAD(P)-binding Rossmann-like Domain"/>
    <property type="match status" value="1"/>
</dbReference>
<dbReference type="InterPro" id="IPR020904">
    <property type="entry name" value="Sc_DH/Rdtase_CS"/>
</dbReference>
<dbReference type="PANTHER" id="PTHR43639">
    <property type="entry name" value="OXIDOREDUCTASE, SHORT-CHAIN DEHYDROGENASE/REDUCTASE FAMILY (AFU_ORTHOLOGUE AFUA_5G02870)"/>
    <property type="match status" value="1"/>
</dbReference>
<dbReference type="PRINTS" id="PR00080">
    <property type="entry name" value="SDRFAMILY"/>
</dbReference>
<comment type="similarity">
    <text evidence="1">Belongs to the short-chain dehydrogenases/reductases (SDR) family.</text>
</comment>
<dbReference type="InterPro" id="IPR002347">
    <property type="entry name" value="SDR_fam"/>
</dbReference>